<gene>
    <name evidence="3" type="ORF">Dpo_9c00670</name>
</gene>
<dbReference type="InterPro" id="IPR024370">
    <property type="entry name" value="PBP_domain"/>
</dbReference>
<comment type="caution">
    <text evidence="3">The sequence shown here is derived from an EMBL/GenBank/DDBJ whole genome shotgun (WGS) entry which is preliminary data.</text>
</comment>
<dbReference type="InterPro" id="IPR010093">
    <property type="entry name" value="SinI_DNA-bd"/>
</dbReference>
<sequence length="356" mass="39856">MARIIQPPVLPRTLAGQAALFLASDSLIPLFLDLYKHESPLYDNRINIDLKQRGLEMGELYTTKEIAKFLNINEKMVYSLISEKGLPATKVTGKWLFPINLVRQWVEAGTENYPQSAQLPPYHGLVLIAGSNDLLLDKLIATFNIKHEHHMAMFGMAGSLGGLNALKQNLCHIASSHLIGENDEYNFPFLKDDMHQPPAVVNFCRREQGIILQKGNPKNIRTITDLGKQGVHIVNRQLGTGTRKLFDKLLEEHDIQGENLQGYDTLLSRHMDVGLEILNGNADAGPAIRPVANILGLDFIPVCWERFDLLIAKDKFFEQGIQLFLSLLKGKVIVQTAEKYGGYDLSMTGKMIYPPS</sequence>
<dbReference type="PANTHER" id="PTHR38431">
    <property type="entry name" value="BLL2305 PROTEIN"/>
    <property type="match status" value="1"/>
</dbReference>
<feature type="domain" description="PBP" evidence="1">
    <location>
        <begin position="146"/>
        <end position="329"/>
    </location>
</feature>
<accession>S0FU69</accession>
<organism evidence="3 4">
    <name type="scientific">Desulfotignum phosphitoxidans DSM 13687</name>
    <dbReference type="NCBI Taxonomy" id="1286635"/>
    <lineage>
        <taxon>Bacteria</taxon>
        <taxon>Pseudomonadati</taxon>
        <taxon>Thermodesulfobacteriota</taxon>
        <taxon>Desulfobacteria</taxon>
        <taxon>Desulfobacterales</taxon>
        <taxon>Desulfobacteraceae</taxon>
        <taxon>Desulfotignum</taxon>
    </lineage>
</organism>
<dbReference type="GO" id="GO:0003677">
    <property type="term" value="F:DNA binding"/>
    <property type="evidence" value="ECO:0007669"/>
    <property type="project" value="InterPro"/>
</dbReference>
<reference evidence="3 4" key="1">
    <citation type="journal article" date="2013" name="Genome Announc.">
        <title>Draft Genome Sequence of Desulfotignum phosphitoxidans DSM 13687 Strain FiPS-3.</title>
        <authorList>
            <person name="Poehlein A."/>
            <person name="Daniel R."/>
            <person name="Simeonova D.D."/>
        </authorList>
    </citation>
    <scope>NUCLEOTIDE SEQUENCE [LARGE SCALE GENOMIC DNA]</scope>
    <source>
        <strain evidence="3 4">DSM 13687</strain>
    </source>
</reference>
<dbReference type="Pfam" id="PF12727">
    <property type="entry name" value="PBP_like"/>
    <property type="match status" value="1"/>
</dbReference>
<evidence type="ECO:0000313" key="4">
    <source>
        <dbReference type="Proteomes" id="UP000014216"/>
    </source>
</evidence>
<dbReference type="InterPro" id="IPR041657">
    <property type="entry name" value="HTH_17"/>
</dbReference>
<dbReference type="Pfam" id="PF12728">
    <property type="entry name" value="HTH_17"/>
    <property type="match status" value="1"/>
</dbReference>
<dbReference type="PATRIC" id="fig|1286635.3.peg.3726"/>
<evidence type="ECO:0000259" key="2">
    <source>
        <dbReference type="Pfam" id="PF12728"/>
    </source>
</evidence>
<evidence type="ECO:0000313" key="3">
    <source>
        <dbReference type="EMBL" id="EMS78235.1"/>
    </source>
</evidence>
<dbReference type="Gene3D" id="3.40.190.10">
    <property type="entry name" value="Periplasmic binding protein-like II"/>
    <property type="match status" value="1"/>
</dbReference>
<dbReference type="SUPFAM" id="SSF53850">
    <property type="entry name" value="Periplasmic binding protein-like II"/>
    <property type="match status" value="1"/>
</dbReference>
<feature type="domain" description="Helix-turn-helix" evidence="2">
    <location>
        <begin position="60"/>
        <end position="108"/>
    </location>
</feature>
<name>S0FU69_9BACT</name>
<dbReference type="EMBL" id="APJX01000009">
    <property type="protein sequence ID" value="EMS78235.1"/>
    <property type="molecule type" value="Genomic_DNA"/>
</dbReference>
<evidence type="ECO:0000259" key="1">
    <source>
        <dbReference type="Pfam" id="PF12727"/>
    </source>
</evidence>
<protein>
    <submittedName>
        <fullName evidence="3">DNA binding domain, excisionase family</fullName>
    </submittedName>
</protein>
<dbReference type="NCBIfam" id="TIGR01764">
    <property type="entry name" value="excise"/>
    <property type="match status" value="1"/>
</dbReference>
<dbReference type="AlphaFoldDB" id="S0FU69"/>
<proteinExistence type="predicted"/>
<keyword evidence="4" id="KW-1185">Reference proteome</keyword>
<dbReference type="PANTHER" id="PTHR38431:SF1">
    <property type="entry name" value="BLL2305 PROTEIN"/>
    <property type="match status" value="1"/>
</dbReference>
<dbReference type="Proteomes" id="UP000014216">
    <property type="component" value="Unassembled WGS sequence"/>
</dbReference>